<organism evidence="7 8">
    <name type="scientific">Hathewaya histolytica</name>
    <name type="common">Clostridium histolyticum</name>
    <dbReference type="NCBI Taxonomy" id="1498"/>
    <lineage>
        <taxon>Bacteria</taxon>
        <taxon>Bacillati</taxon>
        <taxon>Bacillota</taxon>
        <taxon>Clostridia</taxon>
        <taxon>Eubacteriales</taxon>
        <taxon>Clostridiaceae</taxon>
        <taxon>Hathewaya</taxon>
    </lineage>
</organism>
<evidence type="ECO:0000313" key="8">
    <source>
        <dbReference type="Proteomes" id="UP000308489"/>
    </source>
</evidence>
<evidence type="ECO:0000256" key="5">
    <source>
        <dbReference type="ARBA" id="ARBA00022884"/>
    </source>
</evidence>
<dbReference type="CDD" id="cd04453">
    <property type="entry name" value="S1_RNase_E"/>
    <property type="match status" value="1"/>
</dbReference>
<proteinExistence type="predicted"/>
<evidence type="ECO:0000256" key="2">
    <source>
        <dbReference type="ARBA" id="ARBA00022723"/>
    </source>
</evidence>
<evidence type="ECO:0000256" key="1">
    <source>
        <dbReference type="ARBA" id="ARBA00001946"/>
    </source>
</evidence>
<evidence type="ECO:0000256" key="3">
    <source>
        <dbReference type="ARBA" id="ARBA00022801"/>
    </source>
</evidence>
<dbReference type="PANTHER" id="PTHR30001">
    <property type="entry name" value="RIBONUCLEASE"/>
    <property type="match status" value="1"/>
</dbReference>
<sequence>MVDQGGELSLFMIEKDDGNPKVGEIYLGVIESMVPGIESYFVNIGKDRNCILPFKKSHKNLKIGDYIIVEILKEELNEKCAKVTSKYSLGGDAIVLTLGTGKIFYSSKIRDINFKKKTKSLIKPQNMDIVYRSKAEILRENELLKEYGALKEKLISIAKKGEYSNRKCLLYKSHGILKELLSILNFEEKNEIILNDKEIQSFFQEYKLDLKDEYKQNLSLSYIEDECLFNKFSIEDKILELIDNKVLTKSEGNIVIDRTEAMTLIDVNSGREGFNGAIVGKNNINYESAEIIPKEIIKRNISGIIIVDFVNTKSEKEKEKIIKILKHGFKNDRNKVNIYDFTELGLVQIVRERRGKSAYEYLISDYSGKLIRYEKLDFNYLLFYIRNKLKSLYIISEEDYIYIEVPSYYELEFTNLKDYISSYLNCKKANIYIDFKEEFHDINIKRIYLNEEKKSMSGMKF</sequence>
<dbReference type="EC" id="3.1.26.-" evidence="7"/>
<dbReference type="AlphaFoldDB" id="A0A4U9RJR7"/>
<dbReference type="InterPro" id="IPR004659">
    <property type="entry name" value="RNase_E/G"/>
</dbReference>
<protein>
    <submittedName>
        <fullName evidence="7">Ribonuclease G and E</fullName>
        <ecNumber evidence="7">3.1.26.-</ecNumber>
    </submittedName>
</protein>
<dbReference type="EMBL" id="LR590481">
    <property type="protein sequence ID" value="VTQ90833.1"/>
    <property type="molecule type" value="Genomic_DNA"/>
</dbReference>
<dbReference type="Proteomes" id="UP000308489">
    <property type="component" value="Chromosome 1"/>
</dbReference>
<feature type="domain" description="S1 motif" evidence="6">
    <location>
        <begin position="21"/>
        <end position="86"/>
    </location>
</feature>
<dbReference type="KEGG" id="hhw:NCTC503_01680"/>
<dbReference type="Pfam" id="PF10150">
    <property type="entry name" value="RNase_E_G"/>
    <property type="match status" value="1"/>
</dbReference>
<dbReference type="Gene3D" id="2.40.50.140">
    <property type="entry name" value="Nucleic acid-binding proteins"/>
    <property type="match status" value="1"/>
</dbReference>
<dbReference type="GO" id="GO:0016787">
    <property type="term" value="F:hydrolase activity"/>
    <property type="evidence" value="ECO:0007669"/>
    <property type="project" value="UniProtKB-KW"/>
</dbReference>
<gene>
    <name evidence="7" type="primary">rng</name>
    <name evidence="7" type="ORF">NCTC503_01680</name>
</gene>
<name>A0A4U9RJR7_HATHI</name>
<keyword evidence="8" id="KW-1185">Reference proteome</keyword>
<keyword evidence="5" id="KW-0694">RNA-binding</keyword>
<dbReference type="GO" id="GO:0046872">
    <property type="term" value="F:metal ion binding"/>
    <property type="evidence" value="ECO:0007669"/>
    <property type="project" value="UniProtKB-KW"/>
</dbReference>
<dbReference type="SMART" id="SM00316">
    <property type="entry name" value="S1"/>
    <property type="match status" value="1"/>
</dbReference>
<dbReference type="GO" id="GO:0005737">
    <property type="term" value="C:cytoplasm"/>
    <property type="evidence" value="ECO:0007669"/>
    <property type="project" value="TreeGrafter"/>
</dbReference>
<dbReference type="PANTHER" id="PTHR30001:SF0">
    <property type="entry name" value="RIBONUCLEASE G"/>
    <property type="match status" value="1"/>
</dbReference>
<dbReference type="GO" id="GO:0006364">
    <property type="term" value="P:rRNA processing"/>
    <property type="evidence" value="ECO:0007669"/>
    <property type="project" value="TreeGrafter"/>
</dbReference>
<dbReference type="InterPro" id="IPR003029">
    <property type="entry name" value="S1_domain"/>
</dbReference>
<keyword evidence="3 7" id="KW-0378">Hydrolase</keyword>
<evidence type="ECO:0000313" key="7">
    <source>
        <dbReference type="EMBL" id="VTQ90833.1"/>
    </source>
</evidence>
<accession>A0A4U9RJR7</accession>
<evidence type="ECO:0000259" key="6">
    <source>
        <dbReference type="SMART" id="SM00316"/>
    </source>
</evidence>
<dbReference type="InterPro" id="IPR019307">
    <property type="entry name" value="RNA-bd_AU-1/RNase_E/G"/>
</dbReference>
<keyword evidence="4" id="KW-0460">Magnesium</keyword>
<dbReference type="SUPFAM" id="SSF50249">
    <property type="entry name" value="Nucleic acid-binding proteins"/>
    <property type="match status" value="1"/>
</dbReference>
<keyword evidence="2" id="KW-0479">Metal-binding</keyword>
<evidence type="ECO:0000256" key="4">
    <source>
        <dbReference type="ARBA" id="ARBA00022842"/>
    </source>
</evidence>
<comment type="cofactor">
    <cofactor evidence="1">
        <name>Mg(2+)</name>
        <dbReference type="ChEBI" id="CHEBI:18420"/>
    </cofactor>
</comment>
<reference evidence="7 8" key="1">
    <citation type="submission" date="2019-05" db="EMBL/GenBank/DDBJ databases">
        <authorList>
            <consortium name="Pathogen Informatics"/>
        </authorList>
    </citation>
    <scope>NUCLEOTIDE SEQUENCE [LARGE SCALE GENOMIC DNA]</scope>
    <source>
        <strain evidence="7 8">NCTC503</strain>
    </source>
</reference>
<dbReference type="GO" id="GO:0004540">
    <property type="term" value="F:RNA nuclease activity"/>
    <property type="evidence" value="ECO:0007669"/>
    <property type="project" value="InterPro"/>
</dbReference>
<dbReference type="GO" id="GO:0003723">
    <property type="term" value="F:RNA binding"/>
    <property type="evidence" value="ECO:0007669"/>
    <property type="project" value="UniProtKB-KW"/>
</dbReference>
<dbReference type="InterPro" id="IPR012340">
    <property type="entry name" value="NA-bd_OB-fold"/>
</dbReference>